<evidence type="ECO:0000313" key="1">
    <source>
        <dbReference type="EMBL" id="PWA86892.1"/>
    </source>
</evidence>
<keyword evidence="2" id="KW-1185">Reference proteome</keyword>
<gene>
    <name evidence="1" type="ORF">CTI12_AA136040</name>
</gene>
<comment type="caution">
    <text evidence="1">The sequence shown here is derived from an EMBL/GenBank/DDBJ whole genome shotgun (WGS) entry which is preliminary data.</text>
</comment>
<dbReference type="InterPro" id="IPR044615">
    <property type="entry name" value="STR9"/>
</dbReference>
<organism evidence="1 2">
    <name type="scientific">Artemisia annua</name>
    <name type="common">Sweet wormwood</name>
    <dbReference type="NCBI Taxonomy" id="35608"/>
    <lineage>
        <taxon>Eukaryota</taxon>
        <taxon>Viridiplantae</taxon>
        <taxon>Streptophyta</taxon>
        <taxon>Embryophyta</taxon>
        <taxon>Tracheophyta</taxon>
        <taxon>Spermatophyta</taxon>
        <taxon>Magnoliopsida</taxon>
        <taxon>eudicotyledons</taxon>
        <taxon>Gunneridae</taxon>
        <taxon>Pentapetalae</taxon>
        <taxon>asterids</taxon>
        <taxon>campanulids</taxon>
        <taxon>Asterales</taxon>
        <taxon>Asteraceae</taxon>
        <taxon>Asteroideae</taxon>
        <taxon>Anthemideae</taxon>
        <taxon>Artemisiinae</taxon>
        <taxon>Artemisia</taxon>
    </lineage>
</organism>
<reference evidence="1 2" key="1">
    <citation type="journal article" date="2018" name="Mol. Plant">
        <title>The genome of Artemisia annua provides insight into the evolution of Asteraceae family and artemisinin biosynthesis.</title>
        <authorList>
            <person name="Shen Q."/>
            <person name="Zhang L."/>
            <person name="Liao Z."/>
            <person name="Wang S."/>
            <person name="Yan T."/>
            <person name="Shi P."/>
            <person name="Liu M."/>
            <person name="Fu X."/>
            <person name="Pan Q."/>
            <person name="Wang Y."/>
            <person name="Lv Z."/>
            <person name="Lu X."/>
            <person name="Zhang F."/>
            <person name="Jiang W."/>
            <person name="Ma Y."/>
            <person name="Chen M."/>
            <person name="Hao X."/>
            <person name="Li L."/>
            <person name="Tang Y."/>
            <person name="Lv G."/>
            <person name="Zhou Y."/>
            <person name="Sun X."/>
            <person name="Brodelius P.E."/>
            <person name="Rose J.K.C."/>
            <person name="Tang K."/>
        </authorList>
    </citation>
    <scope>NUCLEOTIDE SEQUENCE [LARGE SCALE GENOMIC DNA]</scope>
    <source>
        <strain evidence="2">cv. Huhao1</strain>
        <tissue evidence="1">Leaf</tissue>
    </source>
</reference>
<dbReference type="OrthoDB" id="566238at2759"/>
<dbReference type="AlphaFoldDB" id="A0A2U1PME6"/>
<dbReference type="PANTHER" id="PTHR45508:SF1">
    <property type="entry name" value="RHODANESE-LIKE DOMAIN-CONTAINING PROTEIN 9, CHLOROPLASTIC"/>
    <property type="match status" value="1"/>
</dbReference>
<protein>
    <submittedName>
        <fullName evidence="1">Rhodanese/Cell cycle control phosphatase superfamily protein</fullName>
    </submittedName>
</protein>
<name>A0A2U1PME6_ARTAN</name>
<dbReference type="EMBL" id="PKPP01000969">
    <property type="protein sequence ID" value="PWA86892.1"/>
    <property type="molecule type" value="Genomic_DNA"/>
</dbReference>
<accession>A0A2U1PME6</accession>
<proteinExistence type="predicted"/>
<evidence type="ECO:0000313" key="2">
    <source>
        <dbReference type="Proteomes" id="UP000245207"/>
    </source>
</evidence>
<dbReference type="STRING" id="35608.A0A2U1PME6"/>
<dbReference type="GO" id="GO:0009507">
    <property type="term" value="C:chloroplast"/>
    <property type="evidence" value="ECO:0007669"/>
    <property type="project" value="TreeGrafter"/>
</dbReference>
<sequence>MVKPFCQTTQQDLSVFAFSVIYYISNIKKQGLFDVEGSIELKDVGKAGLVQVQLCKGKSLLFLEPYSSLSSKFTSSSKCLSGLFYGIPFTKPNTEFVQSAKSQFSPDSKILVVCQEGLTYRLFDVEGSIELKDVGKAGLVQVQLCKGKSLLFLEPYSSLSSKFTSSRSLQIYVHIFSLLILYSGSLDQAEKIIALLPSS</sequence>
<dbReference type="PANTHER" id="PTHR45508">
    <property type="entry name" value="RHODANESE-LIKE DOMAIN-CONTAINING PROTEIN 9, CHLOROPLASTIC"/>
    <property type="match status" value="1"/>
</dbReference>
<dbReference type="Proteomes" id="UP000245207">
    <property type="component" value="Unassembled WGS sequence"/>
</dbReference>